<reference evidence="1" key="2">
    <citation type="journal article" date="2015" name="Data Brief">
        <title>Shoot transcriptome of the giant reed, Arundo donax.</title>
        <authorList>
            <person name="Barrero R.A."/>
            <person name="Guerrero F.D."/>
            <person name="Moolhuijzen P."/>
            <person name="Goolsby J.A."/>
            <person name="Tidwell J."/>
            <person name="Bellgard S.E."/>
            <person name="Bellgard M.I."/>
        </authorList>
    </citation>
    <scope>NUCLEOTIDE SEQUENCE</scope>
    <source>
        <tissue evidence="1">Shoot tissue taken approximately 20 cm above the soil surface</tissue>
    </source>
</reference>
<proteinExistence type="predicted"/>
<dbReference type="AlphaFoldDB" id="A0A0A9C242"/>
<protein>
    <submittedName>
        <fullName evidence="1">Uncharacterized protein</fullName>
    </submittedName>
</protein>
<accession>A0A0A9C242</accession>
<organism evidence="1">
    <name type="scientific">Arundo donax</name>
    <name type="common">Giant reed</name>
    <name type="synonym">Donax arundinaceus</name>
    <dbReference type="NCBI Taxonomy" id="35708"/>
    <lineage>
        <taxon>Eukaryota</taxon>
        <taxon>Viridiplantae</taxon>
        <taxon>Streptophyta</taxon>
        <taxon>Embryophyta</taxon>
        <taxon>Tracheophyta</taxon>
        <taxon>Spermatophyta</taxon>
        <taxon>Magnoliopsida</taxon>
        <taxon>Liliopsida</taxon>
        <taxon>Poales</taxon>
        <taxon>Poaceae</taxon>
        <taxon>PACMAD clade</taxon>
        <taxon>Arundinoideae</taxon>
        <taxon>Arundineae</taxon>
        <taxon>Arundo</taxon>
    </lineage>
</organism>
<dbReference type="EMBL" id="GBRH01229362">
    <property type="protein sequence ID" value="JAD68533.1"/>
    <property type="molecule type" value="Transcribed_RNA"/>
</dbReference>
<sequence>MMKCETWFEEELLETICLISVWTFNDEN</sequence>
<reference evidence="1" key="1">
    <citation type="submission" date="2014-09" db="EMBL/GenBank/DDBJ databases">
        <authorList>
            <person name="Magalhaes I.L.F."/>
            <person name="Oliveira U."/>
            <person name="Santos F.R."/>
            <person name="Vidigal T.H.D.A."/>
            <person name="Brescovit A.D."/>
            <person name="Santos A.J."/>
        </authorList>
    </citation>
    <scope>NUCLEOTIDE SEQUENCE</scope>
    <source>
        <tissue evidence="1">Shoot tissue taken approximately 20 cm above the soil surface</tissue>
    </source>
</reference>
<evidence type="ECO:0000313" key="1">
    <source>
        <dbReference type="EMBL" id="JAD68533.1"/>
    </source>
</evidence>
<name>A0A0A9C242_ARUDO</name>